<proteinExistence type="inferred from homology"/>
<evidence type="ECO:0000256" key="5">
    <source>
        <dbReference type="ARBA" id="ARBA00023125"/>
    </source>
</evidence>
<dbReference type="RefSeq" id="XP_062758131.1">
    <property type="nucleotide sequence ID" value="XM_062897315.1"/>
</dbReference>
<dbReference type="InterPro" id="IPR007860">
    <property type="entry name" value="DNA_mmatch_repair_MutS_con_dom"/>
</dbReference>
<dbReference type="GO" id="GO:0005739">
    <property type="term" value="C:mitochondrion"/>
    <property type="evidence" value="ECO:0007669"/>
    <property type="project" value="TreeGrafter"/>
</dbReference>
<evidence type="ECO:0000259" key="8">
    <source>
        <dbReference type="PROSITE" id="PS00486"/>
    </source>
</evidence>
<keyword evidence="10" id="KW-1185">Reference proteome</keyword>
<dbReference type="SUPFAM" id="SSF53150">
    <property type="entry name" value="DNA repair protein MutS, domain II"/>
    <property type="match status" value="1"/>
</dbReference>
<evidence type="ECO:0000256" key="3">
    <source>
        <dbReference type="ARBA" id="ARBA00022763"/>
    </source>
</evidence>
<dbReference type="FunFam" id="3.40.50.300:FF:001238">
    <property type="entry name" value="DNA mismatch repair protein"/>
    <property type="match status" value="1"/>
</dbReference>
<dbReference type="InterPro" id="IPR000432">
    <property type="entry name" value="DNA_mismatch_repair_MutS_C"/>
</dbReference>
<dbReference type="SUPFAM" id="SSF52540">
    <property type="entry name" value="P-loop containing nucleoside triphosphate hydrolases"/>
    <property type="match status" value="1"/>
</dbReference>
<dbReference type="Gene3D" id="3.30.420.110">
    <property type="entry name" value="MutS, connector domain"/>
    <property type="match status" value="1"/>
</dbReference>
<keyword evidence="3" id="KW-0227">DNA damage</keyword>
<dbReference type="AlphaFoldDB" id="A0AAE1IG89"/>
<dbReference type="Gene3D" id="3.40.50.300">
    <property type="entry name" value="P-loop containing nucleotide triphosphate hydrolases"/>
    <property type="match status" value="1"/>
</dbReference>
<dbReference type="InterPro" id="IPR027417">
    <property type="entry name" value="P-loop_NTPase"/>
</dbReference>
<sequence>MLRQRTIHGFWSRPFYARRSSAPALRAAFALQPFTTSAHLQAAAKRKKTTIKLSDLPQGKIAASPLAQEEQNGPAYPTVILQARRHMDKFDKCVLITRVGGFYELYFEHAEEYASLLSLKLASKKTTAGPVPMVKSLPPSFAVHASILHTQHLTNSSHANQSIQAGFRSIHADRYLKILVQDLNRHVAIAEEFPNDASEKIKSGGLMHTRRVTRIITPGTLIDENFIDPYANNYIMAIHVPQNDPDGNIQPDTSSSHQASDVMGVDSTPIGLAWLDLSTGQFFTQSTTLSSLPSILSRIAPREVVLEQSFELKQDHDVFSILTDNRHLVTFSSDGGLVKLDDWAPHLESEISQTLQTSFTDDEIIAGGLALNYVRNRLQETSMKLQPPLRYGNMQTMTIDKNSLRALEIKQTIRDGYFRGSLLHAIRRTVTKSGARLLNEWLGSPSTSLEVIKARQDLVARFMELGDLRDSLVVMLRLSDDCQRLVQRFALGRGEADDLLGIANTIRAAEEITILLKEASRRENTSSSSDCIDTLASRIELEEPLKLAHRIQESIDEEGIAQQQAVEDSEAEEAMAQAENIVSSEGSPEDVAALTKGKRKKRSTIKEEQYGEDNRPWIMKPTASKELQSLHDSLASLLKDKTTLGEELCERFRAPSLTLKWAPTVSHIAHIKEKDAKNLAQIKTVSSSRSTRSFQLDEWTALGQRLEQVTLRIRREEQRVFHALREQVVKNFIKLRHIAAVLDEIDIATSFAKIALEQNLIRPTLTDSRTHIIMGGRHPTVERGLLEQGRRFTRNDCIVGPSPNGQIWFITGPNMAGKSTFLRQNALITIMAQIGCYVPASHAEIGIVDAIFSRVGSADSLYHDQSTFMVEMLETAQILRQATPRSFVIMDEIGRGTTPEDGTAIAFACLHHLVTINQCRTLFATHFHDIADMAAAEGFCHPKHGPVQTYCTDIKENEDGSFVYVHKLRPGVNRQSHALKVARLAGIPQHAIDIAQNVLDATEAKESKSRGIA</sequence>
<dbReference type="PROSITE" id="PS00486">
    <property type="entry name" value="DNA_MISMATCH_REPAIR_2"/>
    <property type="match status" value="1"/>
</dbReference>
<comment type="caution">
    <text evidence="9">The sequence shown here is derived from an EMBL/GenBank/DDBJ whole genome shotgun (WGS) entry which is preliminary data.</text>
</comment>
<dbReference type="GO" id="GO:0043504">
    <property type="term" value="P:mitochondrial DNA repair"/>
    <property type="evidence" value="ECO:0007669"/>
    <property type="project" value="TreeGrafter"/>
</dbReference>
<dbReference type="InterPro" id="IPR036678">
    <property type="entry name" value="MutS_con_dom_sf"/>
</dbReference>
<keyword evidence="5" id="KW-0238">DNA-binding</keyword>
<dbReference type="Proteomes" id="UP001273209">
    <property type="component" value="Unassembled WGS sequence"/>
</dbReference>
<comment type="similarity">
    <text evidence="1">Belongs to the DNA mismatch repair MutS family.</text>
</comment>
<keyword evidence="6" id="KW-0234">DNA repair</keyword>
<evidence type="ECO:0000313" key="10">
    <source>
        <dbReference type="Proteomes" id="UP001273209"/>
    </source>
</evidence>
<dbReference type="FunFam" id="1.10.1420.10:FF:000042">
    <property type="entry name" value="DNA mismatch repair protein Msh1"/>
    <property type="match status" value="1"/>
</dbReference>
<dbReference type="Pfam" id="PF00488">
    <property type="entry name" value="MutS_V"/>
    <property type="match status" value="1"/>
</dbReference>
<dbReference type="SMART" id="SM00533">
    <property type="entry name" value="MUTSd"/>
    <property type="match status" value="1"/>
</dbReference>
<name>A0AAE1IG89_9HYPO</name>
<gene>
    <name evidence="9" type="ORF">Triagg1_3064</name>
</gene>
<evidence type="ECO:0000313" key="9">
    <source>
        <dbReference type="EMBL" id="KAK4078733.1"/>
    </source>
</evidence>
<dbReference type="InterPro" id="IPR036187">
    <property type="entry name" value="DNA_mismatch_repair_MutS_sf"/>
</dbReference>
<dbReference type="GO" id="GO:0140664">
    <property type="term" value="F:ATP-dependent DNA damage sensor activity"/>
    <property type="evidence" value="ECO:0007669"/>
    <property type="project" value="InterPro"/>
</dbReference>
<dbReference type="PIRSF" id="PIRSF037677">
    <property type="entry name" value="DNA_mis_repair_Msh6"/>
    <property type="match status" value="1"/>
</dbReference>
<dbReference type="GO" id="GO:0030983">
    <property type="term" value="F:mismatched DNA binding"/>
    <property type="evidence" value="ECO:0007669"/>
    <property type="project" value="InterPro"/>
</dbReference>
<dbReference type="InterPro" id="IPR017261">
    <property type="entry name" value="DNA_mismatch_repair_MutS/MSH"/>
</dbReference>
<dbReference type="Pfam" id="PF05188">
    <property type="entry name" value="MutS_II"/>
    <property type="match status" value="1"/>
</dbReference>
<evidence type="ECO:0000256" key="4">
    <source>
        <dbReference type="ARBA" id="ARBA00022840"/>
    </source>
</evidence>
<feature type="domain" description="DNA mismatch repair proteins mutS family" evidence="8">
    <location>
        <begin position="886"/>
        <end position="902"/>
    </location>
</feature>
<dbReference type="InterPro" id="IPR007695">
    <property type="entry name" value="DNA_mismatch_repair_MutS-lik_N"/>
</dbReference>
<organism evidence="9 10">
    <name type="scientific">Trichoderma aggressivum f. europaeum</name>
    <dbReference type="NCBI Taxonomy" id="173218"/>
    <lineage>
        <taxon>Eukaryota</taxon>
        <taxon>Fungi</taxon>
        <taxon>Dikarya</taxon>
        <taxon>Ascomycota</taxon>
        <taxon>Pezizomycotina</taxon>
        <taxon>Sordariomycetes</taxon>
        <taxon>Hypocreomycetidae</taxon>
        <taxon>Hypocreales</taxon>
        <taxon>Hypocreaceae</taxon>
        <taxon>Trichoderma</taxon>
    </lineage>
</organism>
<accession>A0AAE1IG89</accession>
<keyword evidence="4" id="KW-0067">ATP-binding</keyword>
<dbReference type="InterPro" id="IPR045076">
    <property type="entry name" value="MutS"/>
</dbReference>
<dbReference type="Pfam" id="PF01624">
    <property type="entry name" value="MutS_I"/>
    <property type="match status" value="2"/>
</dbReference>
<dbReference type="PANTHER" id="PTHR11361:SF34">
    <property type="entry name" value="DNA MISMATCH REPAIR PROTEIN MSH1, MITOCHONDRIAL"/>
    <property type="match status" value="1"/>
</dbReference>
<evidence type="ECO:0000256" key="2">
    <source>
        <dbReference type="ARBA" id="ARBA00022741"/>
    </source>
</evidence>
<dbReference type="GeneID" id="87917220"/>
<evidence type="ECO:0000256" key="6">
    <source>
        <dbReference type="ARBA" id="ARBA00023204"/>
    </source>
</evidence>
<dbReference type="Gene3D" id="3.40.1170.10">
    <property type="entry name" value="DNA repair protein MutS, domain I"/>
    <property type="match status" value="1"/>
</dbReference>
<keyword evidence="2" id="KW-0547">Nucleotide-binding</keyword>
<dbReference type="GO" id="GO:0005524">
    <property type="term" value="F:ATP binding"/>
    <property type="evidence" value="ECO:0007669"/>
    <property type="project" value="UniProtKB-KW"/>
</dbReference>
<dbReference type="Gene3D" id="1.10.1420.10">
    <property type="match status" value="3"/>
</dbReference>
<dbReference type="SUPFAM" id="SSF48334">
    <property type="entry name" value="DNA repair protein MutS, domain III"/>
    <property type="match status" value="1"/>
</dbReference>
<evidence type="ECO:0000256" key="1">
    <source>
        <dbReference type="ARBA" id="ARBA00006271"/>
    </source>
</evidence>
<reference evidence="9" key="1">
    <citation type="submission" date="2023-11" db="EMBL/GenBank/DDBJ databases">
        <title>The genome sequences of three competitors of mushroom-forming fungi.</title>
        <authorList>
            <person name="Beijen E."/>
            <person name="Ohm R.A."/>
        </authorList>
    </citation>
    <scope>NUCLEOTIDE SEQUENCE</scope>
    <source>
        <strain evidence="9">CBS 100526</strain>
    </source>
</reference>
<dbReference type="PANTHER" id="PTHR11361">
    <property type="entry name" value="DNA MISMATCH REPAIR PROTEIN MUTS FAMILY MEMBER"/>
    <property type="match status" value="1"/>
</dbReference>
<dbReference type="SMART" id="SM00534">
    <property type="entry name" value="MUTSac"/>
    <property type="match status" value="1"/>
</dbReference>
<feature type="region of interest" description="Disordered" evidence="7">
    <location>
        <begin position="582"/>
        <end position="603"/>
    </location>
</feature>
<dbReference type="Pfam" id="PF05192">
    <property type="entry name" value="MutS_III"/>
    <property type="match status" value="1"/>
</dbReference>
<dbReference type="SUPFAM" id="SSF55271">
    <property type="entry name" value="DNA repair protein MutS, domain I"/>
    <property type="match status" value="2"/>
</dbReference>
<evidence type="ECO:0000256" key="7">
    <source>
        <dbReference type="SAM" id="MobiDB-lite"/>
    </source>
</evidence>
<dbReference type="InterPro" id="IPR016151">
    <property type="entry name" value="DNA_mismatch_repair_MutS_N"/>
</dbReference>
<protein>
    <recommendedName>
        <fullName evidence="8">DNA mismatch repair proteins mutS family domain-containing protein</fullName>
    </recommendedName>
</protein>
<dbReference type="InterPro" id="IPR007696">
    <property type="entry name" value="DNA_mismatch_repair_MutS_core"/>
</dbReference>
<dbReference type="GO" id="GO:0006298">
    <property type="term" value="P:mismatch repair"/>
    <property type="evidence" value="ECO:0007669"/>
    <property type="project" value="InterPro"/>
</dbReference>
<dbReference type="GO" id="GO:0005634">
    <property type="term" value="C:nucleus"/>
    <property type="evidence" value="ECO:0007669"/>
    <property type="project" value="TreeGrafter"/>
</dbReference>
<dbReference type="EMBL" id="JAWRVG010000008">
    <property type="protein sequence ID" value="KAK4078733.1"/>
    <property type="molecule type" value="Genomic_DNA"/>
</dbReference>